<dbReference type="EMBL" id="LHPF02000001">
    <property type="protein sequence ID" value="PSC76379.1"/>
    <property type="molecule type" value="Genomic_DNA"/>
</dbReference>
<evidence type="ECO:0000256" key="1">
    <source>
        <dbReference type="ARBA" id="ARBA00006914"/>
    </source>
</evidence>
<feature type="region of interest" description="Disordered" evidence="5">
    <location>
        <begin position="206"/>
        <end position="252"/>
    </location>
</feature>
<dbReference type="GO" id="GO:0051301">
    <property type="term" value="P:cell division"/>
    <property type="evidence" value="ECO:0007669"/>
    <property type="project" value="UniProtKB-KW"/>
</dbReference>
<dbReference type="AlphaFoldDB" id="A0A2P6VQL6"/>
<comment type="similarity">
    <text evidence="1 4">Belongs to the AAA ATPase family.</text>
</comment>
<dbReference type="GO" id="GO:0016887">
    <property type="term" value="F:ATP hydrolysis activity"/>
    <property type="evidence" value="ECO:0007669"/>
    <property type="project" value="InterPro"/>
</dbReference>
<name>A0A2P6VQL6_9CHLO</name>
<evidence type="ECO:0000256" key="4">
    <source>
        <dbReference type="RuleBase" id="RU003651"/>
    </source>
</evidence>
<keyword evidence="8" id="KW-1185">Reference proteome</keyword>
<feature type="region of interest" description="Disordered" evidence="5">
    <location>
        <begin position="78"/>
        <end position="98"/>
    </location>
</feature>
<dbReference type="InterPro" id="IPR003959">
    <property type="entry name" value="ATPase_AAA_core"/>
</dbReference>
<evidence type="ECO:0000256" key="5">
    <source>
        <dbReference type="SAM" id="MobiDB-lite"/>
    </source>
</evidence>
<dbReference type="InterPro" id="IPR027417">
    <property type="entry name" value="P-loop_NTPase"/>
</dbReference>
<keyword evidence="3 4" id="KW-0067">ATP-binding</keyword>
<comment type="caution">
    <text evidence="7">The sequence shown here is derived from an EMBL/GenBank/DDBJ whole genome shotgun (WGS) entry which is preliminary data.</text>
</comment>
<evidence type="ECO:0000256" key="2">
    <source>
        <dbReference type="ARBA" id="ARBA00022741"/>
    </source>
</evidence>
<dbReference type="Gene3D" id="3.40.50.300">
    <property type="entry name" value="P-loop containing nucleotide triphosphate hydrolases"/>
    <property type="match status" value="1"/>
</dbReference>
<organism evidence="7 8">
    <name type="scientific">Micractinium conductrix</name>
    <dbReference type="NCBI Taxonomy" id="554055"/>
    <lineage>
        <taxon>Eukaryota</taxon>
        <taxon>Viridiplantae</taxon>
        <taxon>Chlorophyta</taxon>
        <taxon>core chlorophytes</taxon>
        <taxon>Trebouxiophyceae</taxon>
        <taxon>Chlorellales</taxon>
        <taxon>Chlorellaceae</taxon>
        <taxon>Chlorella clade</taxon>
        <taxon>Micractinium</taxon>
    </lineage>
</organism>
<protein>
    <submittedName>
        <fullName evidence="7">Cell division cycle 48-like protein</fullName>
    </submittedName>
</protein>
<proteinExistence type="inferred from homology"/>
<dbReference type="InterPro" id="IPR050221">
    <property type="entry name" value="26S_Proteasome_ATPase"/>
</dbReference>
<reference evidence="7 8" key="1">
    <citation type="journal article" date="2018" name="Plant J.">
        <title>Genome sequences of Chlorella sorokiniana UTEX 1602 and Micractinium conductrix SAG 241.80: implications to maltose excretion by a green alga.</title>
        <authorList>
            <person name="Arriola M.B."/>
            <person name="Velmurugan N."/>
            <person name="Zhang Y."/>
            <person name="Plunkett M.H."/>
            <person name="Hondzo H."/>
            <person name="Barney B.M."/>
        </authorList>
    </citation>
    <scope>NUCLEOTIDE SEQUENCE [LARGE SCALE GENOMIC DNA]</scope>
    <source>
        <strain evidence="7 8">SAG 241.80</strain>
    </source>
</reference>
<gene>
    <name evidence="7" type="primary">g703</name>
    <name evidence="7" type="ORF">C2E20_0703</name>
</gene>
<dbReference type="GO" id="GO:0005524">
    <property type="term" value="F:ATP binding"/>
    <property type="evidence" value="ECO:0007669"/>
    <property type="project" value="UniProtKB-KW"/>
</dbReference>
<feature type="domain" description="AAA+ ATPase" evidence="6">
    <location>
        <begin position="347"/>
        <end position="483"/>
    </location>
</feature>
<dbReference type="InterPro" id="IPR003593">
    <property type="entry name" value="AAA+_ATPase"/>
</dbReference>
<evidence type="ECO:0000313" key="8">
    <source>
        <dbReference type="Proteomes" id="UP000239649"/>
    </source>
</evidence>
<dbReference type="PANTHER" id="PTHR23073">
    <property type="entry name" value="26S PROTEASOME REGULATORY SUBUNIT"/>
    <property type="match status" value="1"/>
</dbReference>
<dbReference type="InterPro" id="IPR003960">
    <property type="entry name" value="ATPase_AAA_CS"/>
</dbReference>
<dbReference type="PROSITE" id="PS00674">
    <property type="entry name" value="AAA"/>
    <property type="match status" value="1"/>
</dbReference>
<evidence type="ECO:0000313" key="7">
    <source>
        <dbReference type="EMBL" id="PSC76379.1"/>
    </source>
</evidence>
<dbReference type="OrthoDB" id="5925at2759"/>
<feature type="compositionally biased region" description="Low complexity" evidence="5">
    <location>
        <begin position="78"/>
        <end position="97"/>
    </location>
</feature>
<dbReference type="Pfam" id="PF00004">
    <property type="entry name" value="AAA"/>
    <property type="match status" value="1"/>
</dbReference>
<evidence type="ECO:0000256" key="3">
    <source>
        <dbReference type="ARBA" id="ARBA00022840"/>
    </source>
</evidence>
<dbReference type="Proteomes" id="UP000239649">
    <property type="component" value="Unassembled WGS sequence"/>
</dbReference>
<keyword evidence="2 4" id="KW-0547">Nucleotide-binding</keyword>
<dbReference type="SUPFAM" id="SSF52540">
    <property type="entry name" value="P-loop containing nucleoside triphosphate hydrolases"/>
    <property type="match status" value="1"/>
</dbReference>
<dbReference type="STRING" id="554055.A0A2P6VQL6"/>
<accession>A0A2P6VQL6</accession>
<evidence type="ECO:0000259" key="6">
    <source>
        <dbReference type="SMART" id="SM00382"/>
    </source>
</evidence>
<sequence>MEVKKAVTELWRRLDEQLHRIEAALPSGTTPLQRIPQPEVVVLGKEVEVTFEMPQGLDIPGALRALRRHLRNPAFASVEEGSYGSSVSESSSSGPEGRVTQFVRRSRGLGGLAVEVTEPHDGSRPARFVFRGRPTERDLALVSAALQSAMQPRRRGPVEELQDFGAAFEGSPFGRAFEGLANDPFLEGLHHLLHSFERMAQGEGWQVGEEEGGGDGERDTEPTPLRRPKRFDDWGGSWGGGGGGGERHELERLPGRDGKRVDVEGPSAEEIEEARKRRQLEAAVRKLEKQGAQVFVHDKRDAVDWGILAGYEDQKRQIEDTLLLALLHPEVYDEIARSTRRQFASNRPRAVLFEGPPGTGKTTSARIIASQAAVPLVYIPLEAVVSKWYGESEKMLADMLKACESFPDGCIIFLDELDALATSRSTEMHEATRRVLGVLLRHLDGFDSTNKRTVVIGATNRKQDLDPALISRFSTSVNFGLPSEPCRADILRQYARHLSDAELLAVAAATPGVAGRDLKDVCEQAERRWASKIIRGKAAKGKLPPVGEYLNAARQRLREMAGIQGDALGLQST</sequence>
<dbReference type="SMART" id="SM00382">
    <property type="entry name" value="AAA"/>
    <property type="match status" value="1"/>
</dbReference>